<protein>
    <submittedName>
        <fullName evidence="1">Uncharacterized protein</fullName>
    </submittedName>
</protein>
<gene>
    <name evidence="1" type="ORF">L6164_005435</name>
</gene>
<keyword evidence="2" id="KW-1185">Reference proteome</keyword>
<evidence type="ECO:0000313" key="2">
    <source>
        <dbReference type="Proteomes" id="UP000828941"/>
    </source>
</evidence>
<name>A0ACB9PTF4_BAUVA</name>
<dbReference type="Proteomes" id="UP000828941">
    <property type="component" value="Chromosome 3"/>
</dbReference>
<dbReference type="EMBL" id="CM039428">
    <property type="protein sequence ID" value="KAI4351047.1"/>
    <property type="molecule type" value="Genomic_DNA"/>
</dbReference>
<accession>A0ACB9PTF4</accession>
<reference evidence="1 2" key="1">
    <citation type="journal article" date="2022" name="DNA Res.">
        <title>Chromosomal-level genome assembly of the orchid tree Bauhinia variegata (Leguminosae; Cercidoideae) supports the allotetraploid origin hypothesis of Bauhinia.</title>
        <authorList>
            <person name="Zhong Y."/>
            <person name="Chen Y."/>
            <person name="Zheng D."/>
            <person name="Pang J."/>
            <person name="Liu Y."/>
            <person name="Luo S."/>
            <person name="Meng S."/>
            <person name="Qian L."/>
            <person name="Wei D."/>
            <person name="Dai S."/>
            <person name="Zhou R."/>
        </authorList>
    </citation>
    <scope>NUCLEOTIDE SEQUENCE [LARGE SCALE GENOMIC DNA]</scope>
    <source>
        <strain evidence="1">BV-YZ2020</strain>
    </source>
</reference>
<comment type="caution">
    <text evidence="1">The sequence shown here is derived from an EMBL/GenBank/DDBJ whole genome shotgun (WGS) entry which is preliminary data.</text>
</comment>
<organism evidence="1 2">
    <name type="scientific">Bauhinia variegata</name>
    <name type="common">Purple orchid tree</name>
    <name type="synonym">Phanera variegata</name>
    <dbReference type="NCBI Taxonomy" id="167791"/>
    <lineage>
        <taxon>Eukaryota</taxon>
        <taxon>Viridiplantae</taxon>
        <taxon>Streptophyta</taxon>
        <taxon>Embryophyta</taxon>
        <taxon>Tracheophyta</taxon>
        <taxon>Spermatophyta</taxon>
        <taxon>Magnoliopsida</taxon>
        <taxon>eudicotyledons</taxon>
        <taxon>Gunneridae</taxon>
        <taxon>Pentapetalae</taxon>
        <taxon>rosids</taxon>
        <taxon>fabids</taxon>
        <taxon>Fabales</taxon>
        <taxon>Fabaceae</taxon>
        <taxon>Cercidoideae</taxon>
        <taxon>Cercideae</taxon>
        <taxon>Bauhiniinae</taxon>
        <taxon>Bauhinia</taxon>
    </lineage>
</organism>
<proteinExistence type="predicted"/>
<evidence type="ECO:0000313" key="1">
    <source>
        <dbReference type="EMBL" id="KAI4351047.1"/>
    </source>
</evidence>
<sequence>MVSGSIFSFFLVFSSFLHLGFSNQNTSELMQSLTAMANSQTSTACMQKMFPCQSFIKNSTHPPESCCSPLKEVFTADTQCFCQFFGDSKMLQQVNVTQEDALKLPKACNLNPDLSACQKDASAPTTAAAATGGSNTPNPSNTDTTNENPPPSSATKITRLGAASLISLVFAAF</sequence>